<sequence length="65" mass="6942">MPKAKGLVETVGAFHAPSPAYVSCEYMNERRKGMSIGLLVDMRNIVDVVGKLNNFGLCGALLGDS</sequence>
<organism evidence="1 2">
    <name type="scientific">Candidatus Desulfaltia bathyphila</name>
    <dbReference type="NCBI Taxonomy" id="2841697"/>
    <lineage>
        <taxon>Bacteria</taxon>
        <taxon>Pseudomonadati</taxon>
        <taxon>Thermodesulfobacteriota</taxon>
        <taxon>Desulfobacteria</taxon>
        <taxon>Desulfobacterales</taxon>
        <taxon>Desulfobacterales incertae sedis</taxon>
        <taxon>Candidatus Desulfaltia</taxon>
    </lineage>
</organism>
<dbReference type="EMBL" id="JACNLL010000059">
    <property type="protein sequence ID" value="MBC8199660.1"/>
    <property type="molecule type" value="Genomic_DNA"/>
</dbReference>
<evidence type="ECO:0000313" key="2">
    <source>
        <dbReference type="Proteomes" id="UP000603545"/>
    </source>
</evidence>
<comment type="caution">
    <text evidence="1">The sequence shown here is derived from an EMBL/GenBank/DDBJ whole genome shotgun (WGS) entry which is preliminary data.</text>
</comment>
<reference evidence="1 2" key="1">
    <citation type="submission" date="2020-08" db="EMBL/GenBank/DDBJ databases">
        <title>Bridging the membrane lipid divide: bacteria of the FCB group superphylum have the potential to synthesize archaeal ether lipids.</title>
        <authorList>
            <person name="Villanueva L."/>
            <person name="Von Meijenfeldt F.A.B."/>
            <person name="Westbye A.B."/>
            <person name="Yadav S."/>
            <person name="Hopmans E.C."/>
            <person name="Dutilh B.E."/>
            <person name="Sinninghe Damste J.S."/>
        </authorList>
    </citation>
    <scope>NUCLEOTIDE SEQUENCE [LARGE SCALE GENOMIC DNA]</scope>
    <source>
        <strain evidence="1">NIOZ-UU82</strain>
    </source>
</reference>
<dbReference type="AlphaFoldDB" id="A0A8J6N7F0"/>
<gene>
    <name evidence="1" type="ORF">H8E80_06400</name>
</gene>
<accession>A0A8J6N7F0</accession>
<dbReference type="Proteomes" id="UP000603545">
    <property type="component" value="Unassembled WGS sequence"/>
</dbReference>
<proteinExistence type="predicted"/>
<evidence type="ECO:0000313" key="1">
    <source>
        <dbReference type="EMBL" id="MBC8199660.1"/>
    </source>
</evidence>
<protein>
    <submittedName>
        <fullName evidence="1">Uncharacterized protein</fullName>
    </submittedName>
</protein>
<name>A0A8J6N7F0_9BACT</name>